<keyword evidence="1" id="KW-1133">Transmembrane helix</keyword>
<gene>
    <name evidence="2" type="ORF">NVIE_027130</name>
</gene>
<dbReference type="STRING" id="926571.NVIE_027130"/>
<evidence type="ECO:0000313" key="3">
    <source>
        <dbReference type="Proteomes" id="UP000027093"/>
    </source>
</evidence>
<feature type="transmembrane region" description="Helical" evidence="1">
    <location>
        <begin position="116"/>
        <end position="136"/>
    </location>
</feature>
<dbReference type="Proteomes" id="UP000027093">
    <property type="component" value="Chromosome"/>
</dbReference>
<evidence type="ECO:0000313" key="2">
    <source>
        <dbReference type="EMBL" id="AIC16986.1"/>
    </source>
</evidence>
<accession>A0A060HU87</accession>
<sequence length="246" mass="27807">MPRFFAARHLETRHIHALNSFIQCGPTSYIGSKSERKDGDHSSGLTYRENILAHLGARKVEFIATAVICAVFAISFAHLEYYYIKDPALQISNGKVEGTASSSASRETRPIIGNMYQYHLFPMLFIFILISFVALWDDMAFKLLGKHKRRKALFLGFANLIAAILIEDFAWFANRWLVPLAGDPKGGRLMQSTDWTSMHMGAIDLGSFVIPNWYLLALAMAALAYYGAFRKHDRIEAYTTSTDRQL</sequence>
<feature type="transmembrane region" description="Helical" evidence="1">
    <location>
        <begin position="62"/>
        <end position="84"/>
    </location>
</feature>
<reference evidence="2 3" key="1">
    <citation type="journal article" date="2014" name="Int. J. Syst. Evol. Microbiol.">
        <title>Nitrososphaera viennensis gen. nov., sp. nov., an aerobic and mesophilic, ammonia-oxidizing archaeon from soil and a member of the archaeal phylum Thaumarchaeota.</title>
        <authorList>
            <person name="Stieglmeier M."/>
            <person name="Klingl A."/>
            <person name="Alves R.J."/>
            <person name="Rittmann S.K."/>
            <person name="Melcher M."/>
            <person name="Leisch N."/>
            <person name="Schleper C."/>
        </authorList>
    </citation>
    <scope>NUCLEOTIDE SEQUENCE [LARGE SCALE GENOMIC DNA]</scope>
    <source>
        <strain evidence="2">EN76</strain>
    </source>
</reference>
<dbReference type="RefSeq" id="WP_075055636.1">
    <property type="nucleotide sequence ID" value="NZ_CP007536.1"/>
</dbReference>
<keyword evidence="1" id="KW-0812">Transmembrane</keyword>
<dbReference type="EMBL" id="CP007536">
    <property type="protein sequence ID" value="AIC16986.1"/>
    <property type="molecule type" value="Genomic_DNA"/>
</dbReference>
<evidence type="ECO:0000256" key="1">
    <source>
        <dbReference type="SAM" id="Phobius"/>
    </source>
</evidence>
<protein>
    <submittedName>
        <fullName evidence="2">Uncharacterized protein</fullName>
    </submittedName>
</protein>
<keyword evidence="3" id="KW-1185">Reference proteome</keyword>
<dbReference type="GeneID" id="74947950"/>
<keyword evidence="1" id="KW-0472">Membrane</keyword>
<feature type="transmembrane region" description="Helical" evidence="1">
    <location>
        <begin position="152"/>
        <end position="173"/>
    </location>
</feature>
<name>A0A060HU87_9ARCH</name>
<organism evidence="2 3">
    <name type="scientific">Nitrososphaera viennensis EN76</name>
    <dbReference type="NCBI Taxonomy" id="926571"/>
    <lineage>
        <taxon>Archaea</taxon>
        <taxon>Nitrososphaerota</taxon>
        <taxon>Nitrososphaeria</taxon>
        <taxon>Nitrososphaerales</taxon>
        <taxon>Nitrososphaeraceae</taxon>
        <taxon>Nitrososphaera</taxon>
    </lineage>
</organism>
<dbReference type="KEGG" id="nvn:NVIE_027130"/>
<dbReference type="AlphaFoldDB" id="A0A060HU87"/>
<dbReference type="OrthoDB" id="376812at2157"/>
<feature type="transmembrane region" description="Helical" evidence="1">
    <location>
        <begin position="205"/>
        <end position="226"/>
    </location>
</feature>
<proteinExistence type="predicted"/>
<dbReference type="HOGENOM" id="CLU_1346448_0_0_2"/>